<accession>A0AAE0T590</accession>
<reference evidence="1" key="1">
    <citation type="journal article" date="2021" name="Genome Biol. Evol.">
        <title>A High-Quality Reference Genome for a Parasitic Bivalve with Doubly Uniparental Inheritance (Bivalvia: Unionida).</title>
        <authorList>
            <person name="Smith C.H."/>
        </authorList>
    </citation>
    <scope>NUCLEOTIDE SEQUENCE</scope>
    <source>
        <strain evidence="1">CHS0354</strain>
    </source>
</reference>
<dbReference type="AlphaFoldDB" id="A0AAE0T590"/>
<sequence>MVLLKLAPYTCVLMVSTYTMPPESLIAYQNSCIAKDMSNFLTPYNSLHSREWVKWKLSNLCSSINQTVCLDLMSQYFICKASTIDRPVATSSANQIQVYIIYRNECHSNLYEILASFFTTFQSNFN</sequence>
<evidence type="ECO:0000313" key="2">
    <source>
        <dbReference type="Proteomes" id="UP001195483"/>
    </source>
</evidence>
<name>A0AAE0T590_9BIVA</name>
<comment type="caution">
    <text evidence="1">The sequence shown here is derived from an EMBL/GenBank/DDBJ whole genome shotgun (WGS) entry which is preliminary data.</text>
</comment>
<protein>
    <submittedName>
        <fullName evidence="1">Uncharacterized protein</fullName>
    </submittedName>
</protein>
<reference evidence="1" key="3">
    <citation type="submission" date="2023-05" db="EMBL/GenBank/DDBJ databases">
        <authorList>
            <person name="Smith C.H."/>
        </authorList>
    </citation>
    <scope>NUCLEOTIDE SEQUENCE</scope>
    <source>
        <strain evidence="1">CHS0354</strain>
        <tissue evidence="1">Mantle</tissue>
    </source>
</reference>
<keyword evidence="2" id="KW-1185">Reference proteome</keyword>
<reference evidence="1" key="2">
    <citation type="journal article" date="2021" name="Genome Biol. Evol.">
        <title>Developing a high-quality reference genome for a parasitic bivalve with doubly uniparental inheritance (Bivalvia: Unionida).</title>
        <authorList>
            <person name="Smith C.H."/>
        </authorList>
    </citation>
    <scope>NUCLEOTIDE SEQUENCE</scope>
    <source>
        <strain evidence="1">CHS0354</strain>
        <tissue evidence="1">Mantle</tissue>
    </source>
</reference>
<organism evidence="1 2">
    <name type="scientific">Potamilus streckersoni</name>
    <dbReference type="NCBI Taxonomy" id="2493646"/>
    <lineage>
        <taxon>Eukaryota</taxon>
        <taxon>Metazoa</taxon>
        <taxon>Spiralia</taxon>
        <taxon>Lophotrochozoa</taxon>
        <taxon>Mollusca</taxon>
        <taxon>Bivalvia</taxon>
        <taxon>Autobranchia</taxon>
        <taxon>Heteroconchia</taxon>
        <taxon>Palaeoheterodonta</taxon>
        <taxon>Unionida</taxon>
        <taxon>Unionoidea</taxon>
        <taxon>Unionidae</taxon>
        <taxon>Ambleminae</taxon>
        <taxon>Lampsilini</taxon>
        <taxon>Potamilus</taxon>
    </lineage>
</organism>
<dbReference type="Proteomes" id="UP001195483">
    <property type="component" value="Unassembled WGS sequence"/>
</dbReference>
<proteinExistence type="predicted"/>
<gene>
    <name evidence="1" type="ORF">CHS0354_042843</name>
</gene>
<dbReference type="EMBL" id="JAEAOA010002358">
    <property type="protein sequence ID" value="KAK3603836.1"/>
    <property type="molecule type" value="Genomic_DNA"/>
</dbReference>
<evidence type="ECO:0000313" key="1">
    <source>
        <dbReference type="EMBL" id="KAK3603836.1"/>
    </source>
</evidence>